<organism evidence="1 2">
    <name type="scientific">Dreissena polymorpha</name>
    <name type="common">Zebra mussel</name>
    <name type="synonym">Mytilus polymorpha</name>
    <dbReference type="NCBI Taxonomy" id="45954"/>
    <lineage>
        <taxon>Eukaryota</taxon>
        <taxon>Metazoa</taxon>
        <taxon>Spiralia</taxon>
        <taxon>Lophotrochozoa</taxon>
        <taxon>Mollusca</taxon>
        <taxon>Bivalvia</taxon>
        <taxon>Autobranchia</taxon>
        <taxon>Heteroconchia</taxon>
        <taxon>Euheterodonta</taxon>
        <taxon>Imparidentia</taxon>
        <taxon>Neoheterodontei</taxon>
        <taxon>Myida</taxon>
        <taxon>Dreissenoidea</taxon>
        <taxon>Dreissenidae</taxon>
        <taxon>Dreissena</taxon>
    </lineage>
</organism>
<gene>
    <name evidence="1" type="ORF">DPMN_068055</name>
</gene>
<dbReference type="Proteomes" id="UP000828390">
    <property type="component" value="Unassembled WGS sequence"/>
</dbReference>
<name>A0A9D3YWE1_DREPO</name>
<dbReference type="AlphaFoldDB" id="A0A9D3YWE1"/>
<dbReference type="EMBL" id="JAIWYP010000014">
    <property type="protein sequence ID" value="KAH3708600.1"/>
    <property type="molecule type" value="Genomic_DNA"/>
</dbReference>
<comment type="caution">
    <text evidence="1">The sequence shown here is derived from an EMBL/GenBank/DDBJ whole genome shotgun (WGS) entry which is preliminary data.</text>
</comment>
<accession>A0A9D3YWE1</accession>
<proteinExistence type="predicted"/>
<evidence type="ECO:0008006" key="3">
    <source>
        <dbReference type="Google" id="ProtNLM"/>
    </source>
</evidence>
<reference evidence="1" key="1">
    <citation type="journal article" date="2019" name="bioRxiv">
        <title>The Genome of the Zebra Mussel, Dreissena polymorpha: A Resource for Invasive Species Research.</title>
        <authorList>
            <person name="McCartney M.A."/>
            <person name="Auch B."/>
            <person name="Kono T."/>
            <person name="Mallez S."/>
            <person name="Zhang Y."/>
            <person name="Obille A."/>
            <person name="Becker A."/>
            <person name="Abrahante J.E."/>
            <person name="Garbe J."/>
            <person name="Badalamenti J.P."/>
            <person name="Herman A."/>
            <person name="Mangelson H."/>
            <person name="Liachko I."/>
            <person name="Sullivan S."/>
            <person name="Sone E.D."/>
            <person name="Koren S."/>
            <person name="Silverstein K.A.T."/>
            <person name="Beckman K.B."/>
            <person name="Gohl D.M."/>
        </authorList>
    </citation>
    <scope>NUCLEOTIDE SEQUENCE</scope>
    <source>
        <strain evidence="1">Duluth1</strain>
        <tissue evidence="1">Whole animal</tissue>
    </source>
</reference>
<protein>
    <recommendedName>
        <fullName evidence="3">Endonuclease/exonuclease/phosphatase domain-containing protein</fullName>
    </recommendedName>
</protein>
<reference evidence="1" key="2">
    <citation type="submission" date="2020-11" db="EMBL/GenBank/DDBJ databases">
        <authorList>
            <person name="McCartney M.A."/>
            <person name="Auch B."/>
            <person name="Kono T."/>
            <person name="Mallez S."/>
            <person name="Becker A."/>
            <person name="Gohl D.M."/>
            <person name="Silverstein K.A.T."/>
            <person name="Koren S."/>
            <person name="Bechman K.B."/>
            <person name="Herman A."/>
            <person name="Abrahante J.E."/>
            <person name="Garbe J."/>
        </authorList>
    </citation>
    <scope>NUCLEOTIDE SEQUENCE</scope>
    <source>
        <strain evidence="1">Duluth1</strain>
        <tissue evidence="1">Whole animal</tissue>
    </source>
</reference>
<evidence type="ECO:0000313" key="2">
    <source>
        <dbReference type="Proteomes" id="UP000828390"/>
    </source>
</evidence>
<sequence>MNMSKPLYVAAYYRPNENDLQSITEFGRSLELTRPLKGTKWIFGDFNIPKLSWDCDDVITSQ</sequence>
<keyword evidence="2" id="KW-1185">Reference proteome</keyword>
<evidence type="ECO:0000313" key="1">
    <source>
        <dbReference type="EMBL" id="KAH3708600.1"/>
    </source>
</evidence>